<dbReference type="PROSITE" id="PS50994">
    <property type="entry name" value="INTEGRASE"/>
    <property type="match status" value="1"/>
</dbReference>
<dbReference type="EMBL" id="KM659092">
    <property type="protein sequence ID" value="AJW29981.1"/>
    <property type="molecule type" value="Genomic_DNA"/>
</dbReference>
<dbReference type="GO" id="GO:0015074">
    <property type="term" value="P:DNA integration"/>
    <property type="evidence" value="ECO:0007669"/>
    <property type="project" value="InterPro"/>
</dbReference>
<keyword evidence="3" id="KW-0614">Plasmid</keyword>
<dbReference type="SUPFAM" id="SSF46689">
    <property type="entry name" value="Homeodomain-like"/>
    <property type="match status" value="1"/>
</dbReference>
<name>A0A0D5A1C3_9HYPH</name>
<dbReference type="Pfam" id="PF13551">
    <property type="entry name" value="HTH_29"/>
    <property type="match status" value="1"/>
</dbReference>
<dbReference type="InterPro" id="IPR036397">
    <property type="entry name" value="RNaseH_sf"/>
</dbReference>
<dbReference type="NCBIfam" id="NF033594">
    <property type="entry name" value="transpos_ISNCY_2"/>
    <property type="match status" value="1"/>
</dbReference>
<dbReference type="InterPro" id="IPR012337">
    <property type="entry name" value="RNaseH-like_sf"/>
</dbReference>
<reference evidence="3" key="1">
    <citation type="submission" date="2014-09" db="EMBL/GenBank/DDBJ databases">
        <title>The mobilome of the heavy metals and metalloids hypertolerant bacteria from the Lubin copper mine (Poland).</title>
        <authorList>
            <person name="Dziewit L."/>
            <person name="Bartosik D."/>
        </authorList>
    </citation>
    <scope>NUCLEOTIDE SEQUENCE</scope>
    <source>
        <plasmid evidence="3">pLM19O2</plasmid>
    </source>
</reference>
<evidence type="ECO:0000256" key="1">
    <source>
        <dbReference type="SAM" id="MobiDB-lite"/>
    </source>
</evidence>
<dbReference type="RefSeq" id="WP_181377376.1">
    <property type="nucleotide sequence ID" value="NZ_KM659092.1"/>
</dbReference>
<dbReference type="GO" id="GO:0003676">
    <property type="term" value="F:nucleic acid binding"/>
    <property type="evidence" value="ECO:0007669"/>
    <property type="project" value="InterPro"/>
</dbReference>
<dbReference type="InterPro" id="IPR047797">
    <property type="entry name" value="ISNCY_transpos"/>
</dbReference>
<proteinExistence type="predicted"/>
<protein>
    <submittedName>
        <fullName evidence="3">Transposase</fullName>
    </submittedName>
</protein>
<dbReference type="AlphaFoldDB" id="A0A0D5A1C3"/>
<dbReference type="Gene3D" id="3.30.420.10">
    <property type="entry name" value="Ribonuclease H-like superfamily/Ribonuclease H"/>
    <property type="match status" value="1"/>
</dbReference>
<geneLocation type="plasmid" evidence="3">
    <name>pLM19O2</name>
</geneLocation>
<organism evidence="3">
    <name type="scientific">Ochrobactrum sp. LM19</name>
    <dbReference type="NCBI Taxonomy" id="1449781"/>
    <lineage>
        <taxon>Bacteria</taxon>
        <taxon>Pseudomonadati</taxon>
        <taxon>Pseudomonadota</taxon>
        <taxon>Alphaproteobacteria</taxon>
        <taxon>Hyphomicrobiales</taxon>
        <taxon>Brucellaceae</taxon>
        <taxon>Brucella/Ochrobactrum group</taxon>
        <taxon>Ochrobactrum</taxon>
    </lineage>
</organism>
<evidence type="ECO:0000313" key="3">
    <source>
        <dbReference type="EMBL" id="AJW29981.1"/>
    </source>
</evidence>
<feature type="region of interest" description="Disordered" evidence="1">
    <location>
        <begin position="409"/>
        <end position="458"/>
    </location>
</feature>
<sequence>MSCLITMSQKELNRLKTVQQIRDNQLRVVEAAALLGLSRSQVHRLLQAFDRLGAAGLVSGKRGRPSNRRYGEDFRNDILDIVRTYYRDFGPTLACEKLIERHRLSVSKETLRQWMTAAGLWTSRRERKRQLHQPRGRRDCFGELVQIDGSHHWWFEERGPKCALLVYIDDATGKLLHLRFAGSENTFDYFHATKAYLQQWGKPLAFYSDKHGVFRSLHPSKQDRTSGLTQFGRALYELNIDIICANTPQAKGRVERANRTLQDRLVKELRLRGIDTIEAANAYAPEYIADFNARFGKAPRNPKDMHRPLAAHENIDGALCRKEVRTLSQTLTLRYDKVLFILEPTEVAKRLARQKVIVCDYPDGRLEIMHGTDTLPYTTFDKLRSIHRSPVVENKRLDDMLSIVAEMQAGREQQRSKSGPRRTGQANHMFGIPDGSVGNGYQKRERKSRTTYMNDPAVIARREQALLRQPAPE</sequence>
<dbReference type="InterPro" id="IPR001584">
    <property type="entry name" value="Integrase_cat-core"/>
</dbReference>
<dbReference type="SUPFAM" id="SSF53098">
    <property type="entry name" value="Ribonuclease H-like"/>
    <property type="match status" value="1"/>
</dbReference>
<dbReference type="PANTHER" id="PTHR35004">
    <property type="entry name" value="TRANSPOSASE RV3428C-RELATED"/>
    <property type="match status" value="1"/>
</dbReference>
<dbReference type="InterPro" id="IPR009057">
    <property type="entry name" value="Homeodomain-like_sf"/>
</dbReference>
<accession>A0A0D5A1C3</accession>
<feature type="domain" description="Integrase catalytic" evidence="2">
    <location>
        <begin position="130"/>
        <end position="316"/>
    </location>
</feature>
<evidence type="ECO:0000259" key="2">
    <source>
        <dbReference type="PROSITE" id="PS50994"/>
    </source>
</evidence>
<dbReference type="PANTHER" id="PTHR35004:SF7">
    <property type="entry name" value="INTEGRASE PROTEIN"/>
    <property type="match status" value="1"/>
</dbReference>
<gene>
    <name evidence="3" type="ORF">pLM19O2_p36</name>
</gene>